<proteinExistence type="predicted"/>
<evidence type="ECO:0000313" key="1">
    <source>
        <dbReference type="EMBL" id="JAD34556.1"/>
    </source>
</evidence>
<name>A0A0A8Z6X8_ARUDO</name>
<reference evidence="1" key="2">
    <citation type="journal article" date="2015" name="Data Brief">
        <title>Shoot transcriptome of the giant reed, Arundo donax.</title>
        <authorList>
            <person name="Barrero R.A."/>
            <person name="Guerrero F.D."/>
            <person name="Moolhuijzen P."/>
            <person name="Goolsby J.A."/>
            <person name="Tidwell J."/>
            <person name="Bellgard S.E."/>
            <person name="Bellgard M.I."/>
        </authorList>
    </citation>
    <scope>NUCLEOTIDE SEQUENCE</scope>
    <source>
        <tissue evidence="1">Shoot tissue taken approximately 20 cm above the soil surface</tissue>
    </source>
</reference>
<reference evidence="1" key="1">
    <citation type="submission" date="2014-09" db="EMBL/GenBank/DDBJ databases">
        <authorList>
            <person name="Magalhaes I.L.F."/>
            <person name="Oliveira U."/>
            <person name="Santos F.R."/>
            <person name="Vidigal T.H.D.A."/>
            <person name="Brescovit A.D."/>
            <person name="Santos A.J."/>
        </authorList>
    </citation>
    <scope>NUCLEOTIDE SEQUENCE</scope>
    <source>
        <tissue evidence="1">Shoot tissue taken approximately 20 cm above the soil surface</tissue>
    </source>
</reference>
<dbReference type="AlphaFoldDB" id="A0A0A8Z6X8"/>
<accession>A0A0A8Z6X8</accession>
<organism evidence="1">
    <name type="scientific">Arundo donax</name>
    <name type="common">Giant reed</name>
    <name type="synonym">Donax arundinaceus</name>
    <dbReference type="NCBI Taxonomy" id="35708"/>
    <lineage>
        <taxon>Eukaryota</taxon>
        <taxon>Viridiplantae</taxon>
        <taxon>Streptophyta</taxon>
        <taxon>Embryophyta</taxon>
        <taxon>Tracheophyta</taxon>
        <taxon>Spermatophyta</taxon>
        <taxon>Magnoliopsida</taxon>
        <taxon>Liliopsida</taxon>
        <taxon>Poales</taxon>
        <taxon>Poaceae</taxon>
        <taxon>PACMAD clade</taxon>
        <taxon>Arundinoideae</taxon>
        <taxon>Arundineae</taxon>
        <taxon>Arundo</taxon>
    </lineage>
</organism>
<protein>
    <submittedName>
        <fullName evidence="1">Uncharacterized protein</fullName>
    </submittedName>
</protein>
<sequence length="48" mass="5453">MGMCCVKGLSYHLNTTPSSHHRTKLVLFCNVLAPPFLWNLQHTNSSHM</sequence>
<dbReference type="EMBL" id="GBRH01263339">
    <property type="protein sequence ID" value="JAD34556.1"/>
    <property type="molecule type" value="Transcribed_RNA"/>
</dbReference>